<dbReference type="Pfam" id="PF06276">
    <property type="entry name" value="FhuF"/>
    <property type="match status" value="1"/>
</dbReference>
<dbReference type="Gene3D" id="1.10.510.40">
    <property type="match status" value="1"/>
</dbReference>
<keyword evidence="7" id="KW-1185">Reference proteome</keyword>
<dbReference type="PANTHER" id="PTHR34384">
    <property type="entry name" value="L-2,3-DIAMINOPROPANOATE--CITRATE LIGASE"/>
    <property type="match status" value="1"/>
</dbReference>
<proteinExistence type="inferred from homology"/>
<dbReference type="Pfam" id="PF04183">
    <property type="entry name" value="IucA_IucC"/>
    <property type="match status" value="1"/>
</dbReference>
<name>A0ABU7NXB6_9ACTN</name>
<dbReference type="InterPro" id="IPR007310">
    <property type="entry name" value="Aerobactin_biosyn_IucA/IucC_N"/>
</dbReference>
<evidence type="ECO:0000313" key="6">
    <source>
        <dbReference type="EMBL" id="MEE4423509.1"/>
    </source>
</evidence>
<comment type="similarity">
    <text evidence="2">Belongs to the IucA/IucC family.</text>
</comment>
<comment type="pathway">
    <text evidence="1">Siderophore biosynthesis.</text>
</comment>
<feature type="domain" description="Aerobactin siderophore biosynthesis IucA/IucC-like C-terminal" evidence="5">
    <location>
        <begin position="388"/>
        <end position="544"/>
    </location>
</feature>
<evidence type="ECO:0000259" key="5">
    <source>
        <dbReference type="Pfam" id="PF06276"/>
    </source>
</evidence>
<dbReference type="InterPro" id="IPR037455">
    <property type="entry name" value="LucA/IucC-like"/>
</dbReference>
<reference evidence="6 7" key="1">
    <citation type="submission" date="2023-12" db="EMBL/GenBank/DDBJ databases">
        <title>30 novel species of actinomycetes from the DSMZ collection.</title>
        <authorList>
            <person name="Nouioui I."/>
        </authorList>
    </citation>
    <scope>NUCLEOTIDE SEQUENCE [LARGE SCALE GENOMIC DNA]</scope>
    <source>
        <strain evidence="6 7">DSM 41528</strain>
    </source>
</reference>
<dbReference type="InterPro" id="IPR022770">
    <property type="entry name" value="IucA/IucC-like_C"/>
</dbReference>
<feature type="domain" description="Aerobactin siderophore biosynthesis IucA/IucC N-terminal" evidence="4">
    <location>
        <begin position="148"/>
        <end position="364"/>
    </location>
</feature>
<dbReference type="EMBL" id="JAZBJP010000027">
    <property type="protein sequence ID" value="MEE4423509.1"/>
    <property type="molecule type" value="Genomic_DNA"/>
</dbReference>
<evidence type="ECO:0000313" key="7">
    <source>
        <dbReference type="Proteomes" id="UP001307760"/>
    </source>
</evidence>
<dbReference type="Proteomes" id="UP001307760">
    <property type="component" value="Unassembled WGS sequence"/>
</dbReference>
<evidence type="ECO:0000256" key="2">
    <source>
        <dbReference type="ARBA" id="ARBA00007832"/>
    </source>
</evidence>
<gene>
    <name evidence="6" type="ORF">V2J85_29915</name>
</gene>
<evidence type="ECO:0000256" key="1">
    <source>
        <dbReference type="ARBA" id="ARBA00004924"/>
    </source>
</evidence>
<dbReference type="PANTHER" id="PTHR34384:SF5">
    <property type="entry name" value="L-2,3-DIAMINOPROPANOATE--CITRATE LIGASE"/>
    <property type="match status" value="1"/>
</dbReference>
<comment type="caution">
    <text evidence="6">The sequence shown here is derived from an EMBL/GenBank/DDBJ whole genome shotgun (WGS) entry which is preliminary data.</text>
</comment>
<evidence type="ECO:0000256" key="3">
    <source>
        <dbReference type="SAM" id="MobiDB-lite"/>
    </source>
</evidence>
<sequence length="567" mass="61783">MTSPTLGTPAAATTETATDAEGLTADRVTAHTLLNCLIREVSGPEHQATVAGGHLLVRLPRRGVLLRVALRRLSLIGAHRFSGPPERNEGPDWSPLGSDALADLIHEELALRTGTDNEEFISQVAASRATIRTVLHARRDHQPSPDTYLDSEQSLVYGHRFHPTPKSRTGDPREWLEHGPETGARFPLRYLAVRPELLRAEGDCTALDGLGPVRPDRVVLPVHPWQYRMLSGHRALRAALTRGDVHDLGVGGPPVAPTASVRTVYEPGADVFLKFSLNVRLTNCVRKNSVYELSGAVVLNGVVQPVFAALRERYPGCALLGEPGYRSLDLDGSRDLHEGFGLIVREGFGRLLPPGVTPLLAAAVADEYPNSPAHISRLLARRGTDPLAWWDAYLGLLLPPVLAAYFEHGVVLEPHLQNVLVGVSPDGMPTHILFRDLEGTKLVPERHQQTLEALDEEVRDPLTYSAARGWDRVAYCLLVNHVAEMAGALADTAPALEAALWGLVHDHIAAYAADAGNPPRLRALLSGVPLPAKANLMLRWARQPDRHATYVPLPSPLSDDFTRQVTR</sequence>
<feature type="region of interest" description="Disordered" evidence="3">
    <location>
        <begin position="1"/>
        <end position="23"/>
    </location>
</feature>
<evidence type="ECO:0000259" key="4">
    <source>
        <dbReference type="Pfam" id="PF04183"/>
    </source>
</evidence>
<dbReference type="RefSeq" id="WP_330823291.1">
    <property type="nucleotide sequence ID" value="NZ_JAZBJP010000027.1"/>
</dbReference>
<organism evidence="6 7">
    <name type="scientific">Streptomyces bugieae</name>
    <dbReference type="NCBI Taxonomy" id="3098223"/>
    <lineage>
        <taxon>Bacteria</taxon>
        <taxon>Bacillati</taxon>
        <taxon>Actinomycetota</taxon>
        <taxon>Actinomycetes</taxon>
        <taxon>Kitasatosporales</taxon>
        <taxon>Streptomycetaceae</taxon>
        <taxon>Streptomyces</taxon>
    </lineage>
</organism>
<protein>
    <submittedName>
        <fullName evidence="6">IucA/IucC family protein</fullName>
    </submittedName>
</protein>
<accession>A0ABU7NXB6</accession>